<dbReference type="OrthoDB" id="9815896at2"/>
<name>A0A3L9ZCT6_9FLAO</name>
<evidence type="ECO:0000256" key="1">
    <source>
        <dbReference type="ARBA" id="ARBA00004496"/>
    </source>
</evidence>
<evidence type="ECO:0000256" key="6">
    <source>
        <dbReference type="ARBA" id="ARBA00022723"/>
    </source>
</evidence>
<protein>
    <recommendedName>
        <fullName evidence="3">tRNA threonylcarbamoyladenosine biosynthesis protein TsaE</fullName>
    </recommendedName>
    <alternativeName>
        <fullName evidence="10">t(6)A37 threonylcarbamoyladenosine biosynthesis protein TsaE</fullName>
    </alternativeName>
</protein>
<dbReference type="GO" id="GO:0002949">
    <property type="term" value="P:tRNA threonylcarbamoyladenosine modification"/>
    <property type="evidence" value="ECO:0007669"/>
    <property type="project" value="InterPro"/>
</dbReference>
<proteinExistence type="inferred from homology"/>
<dbReference type="SUPFAM" id="SSF52540">
    <property type="entry name" value="P-loop containing nucleoside triphosphate hydrolases"/>
    <property type="match status" value="1"/>
</dbReference>
<comment type="caution">
    <text evidence="11">The sequence shown here is derived from an EMBL/GenBank/DDBJ whole genome shotgun (WGS) entry which is preliminary data.</text>
</comment>
<evidence type="ECO:0000256" key="7">
    <source>
        <dbReference type="ARBA" id="ARBA00022741"/>
    </source>
</evidence>
<evidence type="ECO:0000256" key="4">
    <source>
        <dbReference type="ARBA" id="ARBA00022490"/>
    </source>
</evidence>
<sequence length="135" mass="15421">MQITYLLKDLSKVADKILSITPKKTLLFYGPMGSGKTTLIKELAKRIGVTDVMSSPTFSIVNEYQLDQDKLFHFDCYRIASDEEAFDFGIEEYLDSGHWNLIEWPEKIKNILPEETTSLNIIINNNGSRTLTINN</sequence>
<gene>
    <name evidence="11" type="ORF">BXY75_1338</name>
</gene>
<keyword evidence="7" id="KW-0547">Nucleotide-binding</keyword>
<reference evidence="11 12" key="1">
    <citation type="submission" date="2018-10" db="EMBL/GenBank/DDBJ databases">
        <title>Genomic Encyclopedia of Archaeal and Bacterial Type Strains, Phase II (KMG-II): from individual species to whole genera.</title>
        <authorList>
            <person name="Goeker M."/>
        </authorList>
    </citation>
    <scope>NUCLEOTIDE SEQUENCE [LARGE SCALE GENOMIC DNA]</scope>
    <source>
        <strain evidence="11 12">DSM 23424</strain>
    </source>
</reference>
<evidence type="ECO:0000256" key="9">
    <source>
        <dbReference type="ARBA" id="ARBA00022842"/>
    </source>
</evidence>
<dbReference type="RefSeq" id="WP_121906909.1">
    <property type="nucleotide sequence ID" value="NZ_REFC01000012.1"/>
</dbReference>
<keyword evidence="12" id="KW-1185">Reference proteome</keyword>
<dbReference type="Gene3D" id="3.40.50.300">
    <property type="entry name" value="P-loop containing nucleotide triphosphate hydrolases"/>
    <property type="match status" value="1"/>
</dbReference>
<comment type="similarity">
    <text evidence="2">Belongs to the TsaE family.</text>
</comment>
<dbReference type="InterPro" id="IPR027417">
    <property type="entry name" value="P-loop_NTPase"/>
</dbReference>
<evidence type="ECO:0000256" key="2">
    <source>
        <dbReference type="ARBA" id="ARBA00007599"/>
    </source>
</evidence>
<accession>A0A3L9ZCT6</accession>
<evidence type="ECO:0000256" key="8">
    <source>
        <dbReference type="ARBA" id="ARBA00022840"/>
    </source>
</evidence>
<evidence type="ECO:0000256" key="10">
    <source>
        <dbReference type="ARBA" id="ARBA00032441"/>
    </source>
</evidence>
<evidence type="ECO:0000313" key="11">
    <source>
        <dbReference type="EMBL" id="RMA64462.1"/>
    </source>
</evidence>
<dbReference type="Pfam" id="PF02367">
    <property type="entry name" value="TsaE"/>
    <property type="match status" value="1"/>
</dbReference>
<dbReference type="GO" id="GO:0005524">
    <property type="term" value="F:ATP binding"/>
    <property type="evidence" value="ECO:0007669"/>
    <property type="project" value="UniProtKB-KW"/>
</dbReference>
<dbReference type="InterPro" id="IPR003442">
    <property type="entry name" value="T6A_TsaE"/>
</dbReference>
<keyword evidence="4" id="KW-0963">Cytoplasm</keyword>
<evidence type="ECO:0000256" key="5">
    <source>
        <dbReference type="ARBA" id="ARBA00022694"/>
    </source>
</evidence>
<dbReference type="Proteomes" id="UP000271339">
    <property type="component" value="Unassembled WGS sequence"/>
</dbReference>
<dbReference type="GO" id="GO:0005737">
    <property type="term" value="C:cytoplasm"/>
    <property type="evidence" value="ECO:0007669"/>
    <property type="project" value="UniProtKB-SubCell"/>
</dbReference>
<dbReference type="NCBIfam" id="TIGR00150">
    <property type="entry name" value="T6A_YjeE"/>
    <property type="match status" value="1"/>
</dbReference>
<keyword evidence="9" id="KW-0460">Magnesium</keyword>
<keyword evidence="8" id="KW-0067">ATP-binding</keyword>
<evidence type="ECO:0000313" key="12">
    <source>
        <dbReference type="Proteomes" id="UP000271339"/>
    </source>
</evidence>
<dbReference type="PANTHER" id="PTHR33540">
    <property type="entry name" value="TRNA THREONYLCARBAMOYLADENOSINE BIOSYNTHESIS PROTEIN TSAE"/>
    <property type="match status" value="1"/>
</dbReference>
<keyword evidence="5" id="KW-0819">tRNA processing</keyword>
<dbReference type="PANTHER" id="PTHR33540:SF2">
    <property type="entry name" value="TRNA THREONYLCARBAMOYLADENOSINE BIOSYNTHESIS PROTEIN TSAE"/>
    <property type="match status" value="1"/>
</dbReference>
<dbReference type="GO" id="GO:0046872">
    <property type="term" value="F:metal ion binding"/>
    <property type="evidence" value="ECO:0007669"/>
    <property type="project" value="UniProtKB-KW"/>
</dbReference>
<evidence type="ECO:0000256" key="3">
    <source>
        <dbReference type="ARBA" id="ARBA00019010"/>
    </source>
</evidence>
<keyword evidence="6" id="KW-0479">Metal-binding</keyword>
<dbReference type="EMBL" id="REFC01000012">
    <property type="protein sequence ID" value="RMA64462.1"/>
    <property type="molecule type" value="Genomic_DNA"/>
</dbReference>
<dbReference type="AlphaFoldDB" id="A0A3L9ZCT6"/>
<organism evidence="11 12">
    <name type="scientific">Ulvibacter antarcticus</name>
    <dbReference type="NCBI Taxonomy" id="442714"/>
    <lineage>
        <taxon>Bacteria</taxon>
        <taxon>Pseudomonadati</taxon>
        <taxon>Bacteroidota</taxon>
        <taxon>Flavobacteriia</taxon>
        <taxon>Flavobacteriales</taxon>
        <taxon>Flavobacteriaceae</taxon>
        <taxon>Ulvibacter</taxon>
    </lineage>
</organism>
<comment type="subcellular location">
    <subcellularLocation>
        <location evidence="1">Cytoplasm</location>
    </subcellularLocation>
</comment>